<name>A0A9K3J6J6_HELAN</name>
<reference evidence="2" key="1">
    <citation type="journal article" date="2017" name="Nature">
        <title>The sunflower genome provides insights into oil metabolism, flowering and Asterid evolution.</title>
        <authorList>
            <person name="Badouin H."/>
            <person name="Gouzy J."/>
            <person name="Grassa C.J."/>
            <person name="Murat F."/>
            <person name="Staton S.E."/>
            <person name="Cottret L."/>
            <person name="Lelandais-Briere C."/>
            <person name="Owens G.L."/>
            <person name="Carrere S."/>
            <person name="Mayjonade B."/>
            <person name="Legrand L."/>
            <person name="Gill N."/>
            <person name="Kane N.C."/>
            <person name="Bowers J.E."/>
            <person name="Hubner S."/>
            <person name="Bellec A."/>
            <person name="Berard A."/>
            <person name="Berges H."/>
            <person name="Blanchet N."/>
            <person name="Boniface M.C."/>
            <person name="Brunel D."/>
            <person name="Catrice O."/>
            <person name="Chaidir N."/>
            <person name="Claudel C."/>
            <person name="Donnadieu C."/>
            <person name="Faraut T."/>
            <person name="Fievet G."/>
            <person name="Helmstetter N."/>
            <person name="King M."/>
            <person name="Knapp S.J."/>
            <person name="Lai Z."/>
            <person name="Le Paslier M.C."/>
            <person name="Lippi Y."/>
            <person name="Lorenzon L."/>
            <person name="Mandel J.R."/>
            <person name="Marage G."/>
            <person name="Marchand G."/>
            <person name="Marquand E."/>
            <person name="Bret-Mestries E."/>
            <person name="Morien E."/>
            <person name="Nambeesan S."/>
            <person name="Nguyen T."/>
            <person name="Pegot-Espagnet P."/>
            <person name="Pouilly N."/>
            <person name="Raftis F."/>
            <person name="Sallet E."/>
            <person name="Schiex T."/>
            <person name="Thomas J."/>
            <person name="Vandecasteele C."/>
            <person name="Vares D."/>
            <person name="Vear F."/>
            <person name="Vautrin S."/>
            <person name="Crespi M."/>
            <person name="Mangin B."/>
            <person name="Burke J.M."/>
            <person name="Salse J."/>
            <person name="Munos S."/>
            <person name="Vincourt P."/>
            <person name="Rieseberg L.H."/>
            <person name="Langlade N.B."/>
        </authorList>
    </citation>
    <scope>NUCLEOTIDE SEQUENCE</scope>
    <source>
        <tissue evidence="2">Leaves</tissue>
    </source>
</reference>
<dbReference type="Gramene" id="mRNA:HanXRQr2_Chr04g0156181">
    <property type="protein sequence ID" value="CDS:HanXRQr2_Chr04g0156181.1"/>
    <property type="gene ID" value="HanXRQr2_Chr04g0156181"/>
</dbReference>
<evidence type="ECO:0000256" key="1">
    <source>
        <dbReference type="SAM" id="Phobius"/>
    </source>
</evidence>
<evidence type="ECO:0000313" key="2">
    <source>
        <dbReference type="EMBL" id="KAF5809356.1"/>
    </source>
</evidence>
<feature type="transmembrane region" description="Helical" evidence="1">
    <location>
        <begin position="35"/>
        <end position="58"/>
    </location>
</feature>
<proteinExistence type="predicted"/>
<keyword evidence="1" id="KW-0812">Transmembrane</keyword>
<accession>A0A9K3J6J6</accession>
<evidence type="ECO:0000313" key="3">
    <source>
        <dbReference type="Proteomes" id="UP000215914"/>
    </source>
</evidence>
<keyword evidence="1" id="KW-1133">Transmembrane helix</keyword>
<keyword evidence="1" id="KW-0472">Membrane</keyword>
<keyword evidence="3" id="KW-1185">Reference proteome</keyword>
<comment type="caution">
    <text evidence="2">The sequence shown here is derived from an EMBL/GenBank/DDBJ whole genome shotgun (WGS) entry which is preliminary data.</text>
</comment>
<gene>
    <name evidence="2" type="ORF">HanXRQr2_Chr04g0156181</name>
</gene>
<organism evidence="2 3">
    <name type="scientific">Helianthus annuus</name>
    <name type="common">Common sunflower</name>
    <dbReference type="NCBI Taxonomy" id="4232"/>
    <lineage>
        <taxon>Eukaryota</taxon>
        <taxon>Viridiplantae</taxon>
        <taxon>Streptophyta</taxon>
        <taxon>Embryophyta</taxon>
        <taxon>Tracheophyta</taxon>
        <taxon>Spermatophyta</taxon>
        <taxon>Magnoliopsida</taxon>
        <taxon>eudicotyledons</taxon>
        <taxon>Gunneridae</taxon>
        <taxon>Pentapetalae</taxon>
        <taxon>asterids</taxon>
        <taxon>campanulids</taxon>
        <taxon>Asterales</taxon>
        <taxon>Asteraceae</taxon>
        <taxon>Asteroideae</taxon>
        <taxon>Heliantheae alliance</taxon>
        <taxon>Heliantheae</taxon>
        <taxon>Helianthus</taxon>
    </lineage>
</organism>
<dbReference type="AlphaFoldDB" id="A0A9K3J6J6"/>
<dbReference type="Proteomes" id="UP000215914">
    <property type="component" value="Unassembled WGS sequence"/>
</dbReference>
<protein>
    <submittedName>
        <fullName evidence="2">Uncharacterized protein</fullName>
    </submittedName>
</protein>
<dbReference type="EMBL" id="MNCJ02000319">
    <property type="protein sequence ID" value="KAF5809356.1"/>
    <property type="molecule type" value="Genomic_DNA"/>
</dbReference>
<reference evidence="2" key="2">
    <citation type="submission" date="2020-06" db="EMBL/GenBank/DDBJ databases">
        <title>Helianthus annuus Genome sequencing and assembly Release 2.</title>
        <authorList>
            <person name="Gouzy J."/>
            <person name="Langlade N."/>
            <person name="Munos S."/>
        </authorList>
    </citation>
    <scope>NUCLEOTIDE SEQUENCE</scope>
    <source>
        <tissue evidence="2">Leaves</tissue>
    </source>
</reference>
<sequence length="67" mass="7624">MQRNHGFGGIFANVFCNFQRTVDGFCSLLGLIRSIMLQLLHILVLYSTSINKIVFVFVSRRVTNFVA</sequence>